<dbReference type="Pfam" id="PF13458">
    <property type="entry name" value="Peripla_BP_6"/>
    <property type="match status" value="1"/>
</dbReference>
<comment type="caution">
    <text evidence="4">The sequence shown here is derived from an EMBL/GenBank/DDBJ whole genome shotgun (WGS) entry which is preliminary data.</text>
</comment>
<evidence type="ECO:0000259" key="3">
    <source>
        <dbReference type="Pfam" id="PF13458"/>
    </source>
</evidence>
<dbReference type="AlphaFoldDB" id="A0A951J596"/>
<name>A0A951J596_9BACT</name>
<evidence type="ECO:0000313" key="5">
    <source>
        <dbReference type="Proteomes" id="UP000727490"/>
    </source>
</evidence>
<dbReference type="RefSeq" id="WP_219293333.1">
    <property type="nucleotide sequence ID" value="NZ_RPHB01000010.1"/>
</dbReference>
<sequence>MKRVFLLLLFLVSFFASSSAQDKLSEYKRAKTLIGYGNYKDAMDLLQPFLDKSSFGQLSNYASYHYAFAAYQNGQFELTRNTLQPLVERRAWNKSEDAKYLLALSYFQEKKYKEALETASSISDSKLRQEVANASFEFLKDAPLDFLMGNVKKFNDNSGYMLALKSQLDRKTIFSSEEREVYAEINRSGDIGSLVDKNGEVLDIALVLPFNYSGASGVRNLGSGNFVFELYRGILLGVEELRKNGVKVNLKTFDTARDNEKVESILNDPFLRQADVIVGPIYPEEVEIVSNFAETSKIPFINPLSNVDDKLQGMQYAYLFRPSVSAITDGVVEFARKNIPGKKIALAYSSALRDETLAKQIQEEGRKFGFDIIRSENVNGRSVIDFFKNLHLNGENNSSADLVILLTDDPNIGSSALGFLESQNISTPILVMDSWLYFNFANFEMIKAENFHFIGNNTLRLGDKRVTSFRDKYYSNYTAYPTFNTHLGYELAQWIGSAINSKDGFDLRANLDKKGFWDGVVTYGLDFKNSSSNKFVPVLKLEKGKVEIK</sequence>
<proteinExistence type="predicted"/>
<dbReference type="Proteomes" id="UP000727490">
    <property type="component" value="Unassembled WGS sequence"/>
</dbReference>
<evidence type="ECO:0000313" key="4">
    <source>
        <dbReference type="EMBL" id="MBW3469908.1"/>
    </source>
</evidence>
<feature type="chain" id="PRO_5037831043" evidence="2">
    <location>
        <begin position="21"/>
        <end position="549"/>
    </location>
</feature>
<gene>
    <name evidence="4" type="ORF">EGN73_19110</name>
</gene>
<organism evidence="4 5">
    <name type="scientific">Arthrospiribacter ruber</name>
    <dbReference type="NCBI Taxonomy" id="2487934"/>
    <lineage>
        <taxon>Bacteria</taxon>
        <taxon>Pseudomonadati</taxon>
        <taxon>Bacteroidota</taxon>
        <taxon>Cytophagia</taxon>
        <taxon>Cytophagales</taxon>
        <taxon>Cyclobacteriaceae</taxon>
        <taxon>Arthrospiribacter</taxon>
    </lineage>
</organism>
<accession>A0A951J596</accession>
<dbReference type="EMBL" id="RPHB01000010">
    <property type="protein sequence ID" value="MBW3469908.1"/>
    <property type="molecule type" value="Genomic_DNA"/>
</dbReference>
<evidence type="ECO:0000256" key="1">
    <source>
        <dbReference type="ARBA" id="ARBA00022729"/>
    </source>
</evidence>
<keyword evidence="5" id="KW-1185">Reference proteome</keyword>
<feature type="signal peptide" evidence="2">
    <location>
        <begin position="1"/>
        <end position="20"/>
    </location>
</feature>
<reference evidence="4 5" key="1">
    <citation type="journal article" date="2020" name="Syst. Appl. Microbiol.">
        <title>Arthrospiribacter ruber gen. nov., sp. nov., a novel bacterium isolated from Arthrospira cultures.</title>
        <authorList>
            <person name="Waleron M."/>
            <person name="Misztak A."/>
            <person name="Waleron M.M."/>
            <person name="Furmaniak M."/>
            <person name="Mrozik A."/>
            <person name="Waleron K."/>
        </authorList>
    </citation>
    <scope>NUCLEOTIDE SEQUENCE [LARGE SCALE GENOMIC DNA]</scope>
    <source>
        <strain evidence="4 5">DPMB0001</strain>
    </source>
</reference>
<protein>
    <submittedName>
        <fullName evidence="4">Amino acid ABC transporter substrate-binding protein</fullName>
    </submittedName>
</protein>
<feature type="domain" description="Leucine-binding protein" evidence="3">
    <location>
        <begin position="233"/>
        <end position="519"/>
    </location>
</feature>
<keyword evidence="1 2" id="KW-0732">Signal</keyword>
<evidence type="ECO:0000256" key="2">
    <source>
        <dbReference type="SAM" id="SignalP"/>
    </source>
</evidence>
<dbReference type="CDD" id="cd06268">
    <property type="entry name" value="PBP1_ABC_transporter_LIVBP-like"/>
    <property type="match status" value="1"/>
</dbReference>
<dbReference type="InterPro" id="IPR028081">
    <property type="entry name" value="Leu-bd"/>
</dbReference>